<protein>
    <recommendedName>
        <fullName evidence="1">SET domain-containing protein</fullName>
    </recommendedName>
</protein>
<evidence type="ECO:0000313" key="3">
    <source>
        <dbReference type="Proteomes" id="UP000437068"/>
    </source>
</evidence>
<dbReference type="Proteomes" id="UP000437068">
    <property type="component" value="Unassembled WGS sequence"/>
</dbReference>
<evidence type="ECO:0000313" key="2">
    <source>
        <dbReference type="EMBL" id="KAE9322914.1"/>
    </source>
</evidence>
<organism evidence="2 3">
    <name type="scientific">Phytophthora fragariae</name>
    <dbReference type="NCBI Taxonomy" id="53985"/>
    <lineage>
        <taxon>Eukaryota</taxon>
        <taxon>Sar</taxon>
        <taxon>Stramenopiles</taxon>
        <taxon>Oomycota</taxon>
        <taxon>Peronosporomycetes</taxon>
        <taxon>Peronosporales</taxon>
        <taxon>Peronosporaceae</taxon>
        <taxon>Phytophthora</taxon>
    </lineage>
</organism>
<dbReference type="Pfam" id="PF00856">
    <property type="entry name" value="SET"/>
    <property type="match status" value="1"/>
</dbReference>
<comment type="caution">
    <text evidence="2">The sequence shown here is derived from an EMBL/GenBank/DDBJ whole genome shotgun (WGS) entry which is preliminary data.</text>
</comment>
<dbReference type="EMBL" id="QXGE01000140">
    <property type="protein sequence ID" value="KAE9322914.1"/>
    <property type="molecule type" value="Genomic_DNA"/>
</dbReference>
<name>A0A6A4EIG8_9STRA</name>
<feature type="domain" description="SET" evidence="1">
    <location>
        <begin position="16"/>
        <end position="114"/>
    </location>
</feature>
<evidence type="ECO:0000259" key="1">
    <source>
        <dbReference type="PROSITE" id="PS50280"/>
    </source>
</evidence>
<accession>A0A6A4EIG8</accession>
<dbReference type="InterPro" id="IPR046341">
    <property type="entry name" value="SET_dom_sf"/>
</dbReference>
<dbReference type="InterPro" id="IPR001214">
    <property type="entry name" value="SET_dom"/>
</dbReference>
<gene>
    <name evidence="2" type="ORF">PF001_g4169</name>
</gene>
<dbReference type="Gene3D" id="2.170.270.10">
    <property type="entry name" value="SET domain"/>
    <property type="match status" value="1"/>
</dbReference>
<dbReference type="SUPFAM" id="SSF82199">
    <property type="entry name" value="SET domain"/>
    <property type="match status" value="1"/>
</dbReference>
<proteinExistence type="predicted"/>
<dbReference type="PROSITE" id="PS50280">
    <property type="entry name" value="SET"/>
    <property type="match status" value="1"/>
</dbReference>
<reference evidence="2 3" key="1">
    <citation type="submission" date="2018-08" db="EMBL/GenBank/DDBJ databases">
        <title>Genomic investigation of the strawberry pathogen Phytophthora fragariae indicates pathogenicity is determined by transcriptional variation in three key races.</title>
        <authorList>
            <person name="Adams T.M."/>
            <person name="Armitage A.D."/>
            <person name="Sobczyk M.K."/>
            <person name="Bates H.J."/>
            <person name="Dunwell J.M."/>
            <person name="Nellist C.F."/>
            <person name="Harrison R.J."/>
        </authorList>
    </citation>
    <scope>NUCLEOTIDE SEQUENCE [LARGE SCALE GENOMIC DNA]</scope>
    <source>
        <strain evidence="2 3">A4</strain>
    </source>
</reference>
<dbReference type="AlphaFoldDB" id="A0A6A4EIG8"/>
<sequence>MHLYCNINCCPYGGLCGNALAESSKVYMGRNVRTRSLGVVAGEGIEAGEWPERPTFPVRVAIKAENMEGIMRFVNRLCQPVAMIVEVANGRRTTVVVVSMQDIHPGKEVTVDYGDDL</sequence>